<dbReference type="RefSeq" id="XP_060430678.1">
    <property type="nucleotide sequence ID" value="XM_060574750.1"/>
</dbReference>
<feature type="compositionally biased region" description="Basic and acidic residues" evidence="1">
    <location>
        <begin position="1"/>
        <end position="32"/>
    </location>
</feature>
<dbReference type="GeneID" id="85459276"/>
<reference evidence="2" key="1">
    <citation type="submission" date="2021-06" db="EMBL/GenBank/DDBJ databases">
        <title>Comparative genomics, transcriptomics and evolutionary studies reveal genomic signatures of adaptation to plant cell wall in hemibiotrophic fungi.</title>
        <authorList>
            <consortium name="DOE Joint Genome Institute"/>
            <person name="Baroncelli R."/>
            <person name="Diaz J.F."/>
            <person name="Benocci T."/>
            <person name="Peng M."/>
            <person name="Battaglia E."/>
            <person name="Haridas S."/>
            <person name="Andreopoulos W."/>
            <person name="Labutti K."/>
            <person name="Pangilinan J."/>
            <person name="Floch G.L."/>
            <person name="Makela M.R."/>
            <person name="Henrissat B."/>
            <person name="Grigoriev I.V."/>
            <person name="Crouch J.A."/>
            <person name="De Vries R.P."/>
            <person name="Sukno S.A."/>
            <person name="Thon M.R."/>
        </authorList>
    </citation>
    <scope>NUCLEOTIDE SEQUENCE</scope>
    <source>
        <strain evidence="2">CBS 193.32</strain>
    </source>
</reference>
<proteinExistence type="predicted"/>
<evidence type="ECO:0000313" key="3">
    <source>
        <dbReference type="Proteomes" id="UP001224890"/>
    </source>
</evidence>
<sequence length="52" mass="5924">MGRREKEERAQMRRRGEETGLGQEVRRGEAKRAQPGSGSGERSEWALSLRIP</sequence>
<dbReference type="EMBL" id="JAHMHR010000017">
    <property type="protein sequence ID" value="KAK1676675.1"/>
    <property type="molecule type" value="Genomic_DNA"/>
</dbReference>
<evidence type="ECO:0000256" key="1">
    <source>
        <dbReference type="SAM" id="MobiDB-lite"/>
    </source>
</evidence>
<name>A0AAJ0EYY8_9PEZI</name>
<feature type="region of interest" description="Disordered" evidence="1">
    <location>
        <begin position="1"/>
        <end position="52"/>
    </location>
</feature>
<gene>
    <name evidence="2" type="ORF">BDP55DRAFT_661826</name>
</gene>
<keyword evidence="3" id="KW-1185">Reference proteome</keyword>
<dbReference type="AlphaFoldDB" id="A0AAJ0EYY8"/>
<dbReference type="Proteomes" id="UP001224890">
    <property type="component" value="Unassembled WGS sequence"/>
</dbReference>
<accession>A0AAJ0EYY8</accession>
<organism evidence="2 3">
    <name type="scientific">Colletotrichum godetiae</name>
    <dbReference type="NCBI Taxonomy" id="1209918"/>
    <lineage>
        <taxon>Eukaryota</taxon>
        <taxon>Fungi</taxon>
        <taxon>Dikarya</taxon>
        <taxon>Ascomycota</taxon>
        <taxon>Pezizomycotina</taxon>
        <taxon>Sordariomycetes</taxon>
        <taxon>Hypocreomycetidae</taxon>
        <taxon>Glomerellales</taxon>
        <taxon>Glomerellaceae</taxon>
        <taxon>Colletotrichum</taxon>
        <taxon>Colletotrichum acutatum species complex</taxon>
    </lineage>
</organism>
<evidence type="ECO:0000313" key="2">
    <source>
        <dbReference type="EMBL" id="KAK1676675.1"/>
    </source>
</evidence>
<comment type="caution">
    <text evidence="2">The sequence shown here is derived from an EMBL/GenBank/DDBJ whole genome shotgun (WGS) entry which is preliminary data.</text>
</comment>
<protein>
    <submittedName>
        <fullName evidence="2">Uncharacterized protein</fullName>
    </submittedName>
</protein>